<protein>
    <submittedName>
        <fullName evidence="1">Uncharacterized protein</fullName>
    </submittedName>
</protein>
<keyword evidence="2" id="KW-1185">Reference proteome</keyword>
<evidence type="ECO:0000313" key="2">
    <source>
        <dbReference type="Proteomes" id="UP000184368"/>
    </source>
</evidence>
<organism evidence="1 2">
    <name type="scientific">Cnuella takakiae</name>
    <dbReference type="NCBI Taxonomy" id="1302690"/>
    <lineage>
        <taxon>Bacteria</taxon>
        <taxon>Pseudomonadati</taxon>
        <taxon>Bacteroidota</taxon>
        <taxon>Chitinophagia</taxon>
        <taxon>Chitinophagales</taxon>
        <taxon>Chitinophagaceae</taxon>
        <taxon>Cnuella</taxon>
    </lineage>
</organism>
<dbReference type="AlphaFoldDB" id="A0A1M5BZI9"/>
<evidence type="ECO:0000313" key="1">
    <source>
        <dbReference type="EMBL" id="SHF47899.1"/>
    </source>
</evidence>
<gene>
    <name evidence="1" type="ORF">SAMN05444008_108165</name>
</gene>
<reference evidence="1 2" key="1">
    <citation type="submission" date="2016-11" db="EMBL/GenBank/DDBJ databases">
        <authorList>
            <person name="Jaros S."/>
            <person name="Januszkiewicz K."/>
            <person name="Wedrychowicz H."/>
        </authorList>
    </citation>
    <scope>NUCLEOTIDE SEQUENCE [LARGE SCALE GENOMIC DNA]</scope>
    <source>
        <strain evidence="1 2">DSM 26897</strain>
    </source>
</reference>
<dbReference type="Proteomes" id="UP000184368">
    <property type="component" value="Unassembled WGS sequence"/>
</dbReference>
<sequence length="64" mass="7264">MPRICRGIYLPLSQPVHLAVNCQERYSVELSPHENLFFINSFGIQGNSFPLLQGLVFATGYHRS</sequence>
<name>A0A1M5BZI9_9BACT</name>
<dbReference type="EMBL" id="FQUO01000008">
    <property type="protein sequence ID" value="SHF47899.1"/>
    <property type="molecule type" value="Genomic_DNA"/>
</dbReference>
<proteinExistence type="predicted"/>
<accession>A0A1M5BZI9</accession>